<dbReference type="FunFam" id="3.30.230.10:FF:000002">
    <property type="entry name" value="30S ribosomal protein S5"/>
    <property type="match status" value="1"/>
</dbReference>
<dbReference type="GO" id="GO:0019843">
    <property type="term" value="F:rRNA binding"/>
    <property type="evidence" value="ECO:0007669"/>
    <property type="project" value="UniProtKB-UniRule"/>
</dbReference>
<keyword evidence="4 8" id="KW-0689">Ribosomal protein</keyword>
<dbReference type="EMBL" id="LR027517">
    <property type="protein sequence ID" value="VCU54422.1"/>
    <property type="molecule type" value="Genomic_DNA"/>
</dbReference>
<evidence type="ECO:0000256" key="5">
    <source>
        <dbReference type="ARBA" id="ARBA00023274"/>
    </source>
</evidence>
<sequence>MPETDFEEKMILIRRTARMQAGGRRFRFGALVVVGDRQGRVGLGFGKAPEVPLAVQKAGYYARRNMVEVPLQNGTIPHEIEVEFGASKIVLKPAAPGTGVIAGAVPRAILELAGVTDILTKELGSRNPINIAYATMEALRQLRTKADVERLRKGEAHAQAQG</sequence>
<dbReference type="OMA" id="GIKDVWT"/>
<comment type="subunit">
    <text evidence="7 8">Part of the 30S ribosomal subunit. Contacts proteins S4 and S8.</text>
</comment>
<dbReference type="AlphaFoldDB" id="A0A3P4ATD8"/>
<dbReference type="InterPro" id="IPR005324">
    <property type="entry name" value="Ribosomal_uS5_C"/>
</dbReference>
<proteinExistence type="inferred from homology"/>
<dbReference type="Gene3D" id="3.30.230.10">
    <property type="match status" value="1"/>
</dbReference>
<dbReference type="PROSITE" id="PS00585">
    <property type="entry name" value="RIBOSOMAL_S5"/>
    <property type="match status" value="1"/>
</dbReference>
<dbReference type="InterPro" id="IPR014721">
    <property type="entry name" value="Ribsml_uS5_D2-typ_fold_subgr"/>
</dbReference>
<dbReference type="Proteomes" id="UP000825379">
    <property type="component" value="Chromosome"/>
</dbReference>
<evidence type="ECO:0000256" key="8">
    <source>
        <dbReference type="HAMAP-Rule" id="MF_01307"/>
    </source>
</evidence>
<evidence type="ECO:0000256" key="1">
    <source>
        <dbReference type="ARBA" id="ARBA00008945"/>
    </source>
</evidence>
<accession>A0A3P4ATD8</accession>
<dbReference type="GeneID" id="3169827"/>
<evidence type="ECO:0000256" key="9">
    <source>
        <dbReference type="RuleBase" id="RU003823"/>
    </source>
</evidence>
<keyword evidence="5 8" id="KW-0687">Ribonucleoprotein</keyword>
<dbReference type="EMBL" id="AP024926">
    <property type="protein sequence ID" value="BCZ87613.1"/>
    <property type="molecule type" value="Genomic_DNA"/>
</dbReference>
<reference evidence="12" key="4">
    <citation type="submission" date="2021-07" db="EMBL/GenBank/DDBJ databases">
        <title>Complete genome sequences of four Thermus thermophilus strains isolated from Arima Hot Spring in Japan.</title>
        <authorList>
            <person name="Tomariguchi N."/>
            <person name="Ueno Y."/>
            <person name="Miyazaki K."/>
        </authorList>
    </citation>
    <scope>NUCLEOTIDE SEQUENCE</scope>
    <source>
        <strain evidence="12">AA1-1</strain>
    </source>
</reference>
<dbReference type="InterPro" id="IPR013810">
    <property type="entry name" value="Ribosomal_uS5_N"/>
</dbReference>
<protein>
    <recommendedName>
        <fullName evidence="6 8">Small ribosomal subunit protein uS5</fullName>
    </recommendedName>
</protein>
<comment type="function">
    <text evidence="8">With S4 and S12 plays an important role in translational accuracy.</text>
</comment>
<dbReference type="SMR" id="A0A3P4ATD8"/>
<dbReference type="InterPro" id="IPR005712">
    <property type="entry name" value="Ribosomal_uS5_bac-type"/>
</dbReference>
<dbReference type="Proteomes" id="UP000596099">
    <property type="component" value="Chromosome"/>
</dbReference>
<evidence type="ECO:0000256" key="6">
    <source>
        <dbReference type="ARBA" id="ARBA00035255"/>
    </source>
</evidence>
<dbReference type="Gene3D" id="3.30.160.20">
    <property type="match status" value="1"/>
</dbReference>
<keyword evidence="2 8" id="KW-0699">rRNA-binding</keyword>
<comment type="similarity">
    <text evidence="1 8 9">Belongs to the universal ribosomal protein uS5 family.</text>
</comment>
<reference evidence="13 14" key="1">
    <citation type="submission" date="2018-10" db="EMBL/GenBank/DDBJ databases">
        <authorList>
            <person name="Peiro R."/>
            <person name="Begona"/>
            <person name="Cbmso G."/>
            <person name="Lopez M."/>
            <person name="Gonzalez S."/>
            <person name="Sacristan E."/>
            <person name="Castillo E."/>
        </authorList>
    </citation>
    <scope>NUCLEOTIDE SEQUENCE [LARGE SCALE GENOMIC DNA]</scope>
    <source>
        <strain evidence="13">TTHNAR1</strain>
    </source>
</reference>
<dbReference type="GO" id="GO:0006412">
    <property type="term" value="P:translation"/>
    <property type="evidence" value="ECO:0007669"/>
    <property type="project" value="UniProtKB-UniRule"/>
</dbReference>
<dbReference type="RefSeq" id="WP_008633389.1">
    <property type="nucleotide sequence ID" value="NZ_AP019792.1"/>
</dbReference>
<evidence type="ECO:0000313" key="11">
    <source>
        <dbReference type="EMBL" id="BCP66853.1"/>
    </source>
</evidence>
<dbReference type="Pfam" id="PF03719">
    <property type="entry name" value="Ribosomal_S5_C"/>
    <property type="match status" value="1"/>
</dbReference>
<evidence type="ECO:0000259" key="10">
    <source>
        <dbReference type="PROSITE" id="PS50881"/>
    </source>
</evidence>
<evidence type="ECO:0000313" key="15">
    <source>
        <dbReference type="Proteomes" id="UP000596099"/>
    </source>
</evidence>
<dbReference type="SUPFAM" id="SSF54211">
    <property type="entry name" value="Ribosomal protein S5 domain 2-like"/>
    <property type="match status" value="1"/>
</dbReference>
<dbReference type="GO" id="GO:0015935">
    <property type="term" value="C:small ribosomal subunit"/>
    <property type="evidence" value="ECO:0007669"/>
    <property type="project" value="InterPro"/>
</dbReference>
<comment type="function">
    <text evidence="8">Located at the back of the 30S subunit body where it stabilizes the conformation of the head with respect to the body.</text>
</comment>
<evidence type="ECO:0000256" key="2">
    <source>
        <dbReference type="ARBA" id="ARBA00022730"/>
    </source>
</evidence>
<dbReference type="PANTHER" id="PTHR48277">
    <property type="entry name" value="MITOCHONDRIAL RIBOSOMAL PROTEIN S5"/>
    <property type="match status" value="1"/>
</dbReference>
<dbReference type="InterPro" id="IPR000851">
    <property type="entry name" value="Ribosomal_uS5"/>
</dbReference>
<evidence type="ECO:0000256" key="4">
    <source>
        <dbReference type="ARBA" id="ARBA00022980"/>
    </source>
</evidence>
<dbReference type="InterPro" id="IPR020568">
    <property type="entry name" value="Ribosomal_Su5_D2-typ_SF"/>
</dbReference>
<feature type="domain" description="S5 DRBM" evidence="10">
    <location>
        <begin position="6"/>
        <end position="69"/>
    </location>
</feature>
<dbReference type="SUPFAM" id="SSF54768">
    <property type="entry name" value="dsRNA-binding domain-like"/>
    <property type="match status" value="1"/>
</dbReference>
<dbReference type="GO" id="GO:0003735">
    <property type="term" value="F:structural constituent of ribosome"/>
    <property type="evidence" value="ECO:0007669"/>
    <property type="project" value="UniProtKB-UniRule"/>
</dbReference>
<evidence type="ECO:0000313" key="12">
    <source>
        <dbReference type="EMBL" id="BCZ87613.1"/>
    </source>
</evidence>
<name>A0A3P4ATD8_THETH</name>
<comment type="domain">
    <text evidence="8">The N-terminal domain interacts with the head of the 30S subunit; the C-terminal domain interacts with the body and contacts protein S4. The interaction surface between S4 and S5 is involved in control of translational fidelity.</text>
</comment>
<dbReference type="PROSITE" id="PS50881">
    <property type="entry name" value="S5_DSRBD"/>
    <property type="match status" value="1"/>
</dbReference>
<evidence type="ECO:0000256" key="3">
    <source>
        <dbReference type="ARBA" id="ARBA00022884"/>
    </source>
</evidence>
<dbReference type="Pfam" id="PF00333">
    <property type="entry name" value="Ribosomal_S5"/>
    <property type="match status" value="1"/>
</dbReference>
<reference evidence="11" key="2">
    <citation type="journal article" date="2021" name="Microbiol. Resour. Announc.">
        <title>Complete Genome Sequence of Thermus thermophilus Strain HB5018, Isolated from Mine Hot Spring in Japan.</title>
        <authorList>
            <person name="Miyazaki K."/>
            <person name="Moriya T."/>
            <person name="Nemoto N."/>
            <person name="Oshima T."/>
            <person name="Yura K."/>
            <person name="Bessho Y."/>
        </authorList>
    </citation>
    <scope>NUCLEOTIDE SEQUENCE</scope>
    <source>
        <strain evidence="11">HB5018</strain>
    </source>
</reference>
<dbReference type="Proteomes" id="UP000279841">
    <property type="component" value="Chromosome"/>
</dbReference>
<dbReference type="GO" id="GO:0005737">
    <property type="term" value="C:cytoplasm"/>
    <property type="evidence" value="ECO:0007669"/>
    <property type="project" value="UniProtKB-ARBA"/>
</dbReference>
<dbReference type="EMBL" id="AP024270">
    <property type="protein sequence ID" value="BCP66853.1"/>
    <property type="molecule type" value="Genomic_DNA"/>
</dbReference>
<dbReference type="HAMAP" id="MF_01307_B">
    <property type="entry name" value="Ribosomal_uS5_B"/>
    <property type="match status" value="1"/>
</dbReference>
<gene>
    <name evidence="8 13" type="primary">rpsE</name>
    <name evidence="12" type="ORF">TthAA11_17950</name>
    <name evidence="11" type="ORF">TthHB5018_17870</name>
    <name evidence="13" type="ORF">TTHN1_02239</name>
</gene>
<dbReference type="InterPro" id="IPR018192">
    <property type="entry name" value="Ribosomal_uS5_N_CS"/>
</dbReference>
<evidence type="ECO:0000256" key="7">
    <source>
        <dbReference type="ARBA" id="ARBA00062000"/>
    </source>
</evidence>
<dbReference type="NCBIfam" id="TIGR01021">
    <property type="entry name" value="rpsE_bact"/>
    <property type="match status" value="1"/>
</dbReference>
<evidence type="ECO:0000313" key="14">
    <source>
        <dbReference type="Proteomes" id="UP000279841"/>
    </source>
</evidence>
<keyword evidence="3 8" id="KW-0694">RNA-binding</keyword>
<dbReference type="PANTHER" id="PTHR48277:SF1">
    <property type="entry name" value="MITOCHONDRIAL RIBOSOMAL PROTEIN S5"/>
    <property type="match status" value="1"/>
</dbReference>
<evidence type="ECO:0000313" key="13">
    <source>
        <dbReference type="EMBL" id="VCU54422.1"/>
    </source>
</evidence>
<organism evidence="13 14">
    <name type="scientific">Thermus thermophilus</name>
    <dbReference type="NCBI Taxonomy" id="274"/>
    <lineage>
        <taxon>Bacteria</taxon>
        <taxon>Thermotogati</taxon>
        <taxon>Deinococcota</taxon>
        <taxon>Deinococci</taxon>
        <taxon>Thermales</taxon>
        <taxon>Thermaceae</taxon>
        <taxon>Thermus</taxon>
    </lineage>
</organism>
<reference evidence="15" key="3">
    <citation type="submission" date="2021-01" db="EMBL/GenBank/DDBJ databases">
        <title>Complete Genome Sequence of Thermus thermophilus Strain HB5018, Isolated from Mine Onsen Hot Spring.</title>
        <authorList>
            <person name="Miyazaki K."/>
            <person name="Moriya T."/>
            <person name="Nemoto N."/>
            <person name="Oshima T."/>
            <person name="Yura K."/>
            <person name="Bessho Y."/>
        </authorList>
    </citation>
    <scope>NUCLEOTIDE SEQUENCE [LARGE SCALE GENOMIC DNA]</scope>
    <source>
        <strain evidence="15">HB5018</strain>
    </source>
</reference>